<feature type="region of interest" description="Disordered" evidence="1">
    <location>
        <begin position="1"/>
        <end position="57"/>
    </location>
</feature>
<name>A0AAW1HU89_POPJA</name>
<proteinExistence type="predicted"/>
<reference evidence="2 3" key="1">
    <citation type="journal article" date="2024" name="BMC Genomics">
        <title>De novo assembly and annotation of Popillia japonica's genome with initial clues to its potential as an invasive pest.</title>
        <authorList>
            <person name="Cucini C."/>
            <person name="Boschi S."/>
            <person name="Funari R."/>
            <person name="Cardaioli E."/>
            <person name="Iannotti N."/>
            <person name="Marturano G."/>
            <person name="Paoli F."/>
            <person name="Bruttini M."/>
            <person name="Carapelli A."/>
            <person name="Frati F."/>
            <person name="Nardi F."/>
        </authorList>
    </citation>
    <scope>NUCLEOTIDE SEQUENCE [LARGE SCALE GENOMIC DNA]</scope>
    <source>
        <strain evidence="2">DMR45628</strain>
    </source>
</reference>
<keyword evidence="3" id="KW-1185">Reference proteome</keyword>
<evidence type="ECO:0000256" key="1">
    <source>
        <dbReference type="SAM" id="MobiDB-lite"/>
    </source>
</evidence>
<sequence>MGYDDTEASPKKLIGNTENKNMLTTRRRNKDNDNDKYTRRRNKDNDNDKCNEPKQKIRAGTWNIQTLNGKEVEVIDEMKMRGIRILGISESKNGKEVEVIDEMKMRGIRILGISESNKKGKKERE</sequence>
<dbReference type="Proteomes" id="UP001458880">
    <property type="component" value="Unassembled WGS sequence"/>
</dbReference>
<evidence type="ECO:0000313" key="3">
    <source>
        <dbReference type="Proteomes" id="UP001458880"/>
    </source>
</evidence>
<organism evidence="2 3">
    <name type="scientific">Popillia japonica</name>
    <name type="common">Japanese beetle</name>
    <dbReference type="NCBI Taxonomy" id="7064"/>
    <lineage>
        <taxon>Eukaryota</taxon>
        <taxon>Metazoa</taxon>
        <taxon>Ecdysozoa</taxon>
        <taxon>Arthropoda</taxon>
        <taxon>Hexapoda</taxon>
        <taxon>Insecta</taxon>
        <taxon>Pterygota</taxon>
        <taxon>Neoptera</taxon>
        <taxon>Endopterygota</taxon>
        <taxon>Coleoptera</taxon>
        <taxon>Polyphaga</taxon>
        <taxon>Scarabaeiformia</taxon>
        <taxon>Scarabaeidae</taxon>
        <taxon>Rutelinae</taxon>
        <taxon>Popillia</taxon>
    </lineage>
</organism>
<feature type="compositionally biased region" description="Basic and acidic residues" evidence="1">
    <location>
        <begin position="30"/>
        <end position="55"/>
    </location>
</feature>
<accession>A0AAW1HU89</accession>
<comment type="caution">
    <text evidence="2">The sequence shown here is derived from an EMBL/GenBank/DDBJ whole genome shotgun (WGS) entry which is preliminary data.</text>
</comment>
<dbReference type="EMBL" id="JASPKY010000927">
    <property type="protein sequence ID" value="KAK9680145.1"/>
    <property type="molecule type" value="Genomic_DNA"/>
</dbReference>
<evidence type="ECO:0000313" key="2">
    <source>
        <dbReference type="EMBL" id="KAK9680145.1"/>
    </source>
</evidence>
<protein>
    <submittedName>
        <fullName evidence="2">Uncharacterized protein</fullName>
    </submittedName>
</protein>
<gene>
    <name evidence="2" type="ORF">QE152_g39316</name>
</gene>
<dbReference type="AlphaFoldDB" id="A0AAW1HU89"/>